<proteinExistence type="predicted"/>
<evidence type="ECO:0000313" key="4">
    <source>
        <dbReference type="Proteomes" id="UP000001933"/>
    </source>
</evidence>
<reference evidence="3 4" key="1">
    <citation type="journal article" date="2007" name="Proc. Natl. Acad. Sci. U.S.A.">
        <title>The genome of Syntrophus aciditrophicus: life at the thermodynamic limit of microbial growth.</title>
        <authorList>
            <person name="McInerney M.J."/>
            <person name="Rohlin L."/>
            <person name="Mouttaki H."/>
            <person name="Kim U."/>
            <person name="Krupp R.S."/>
            <person name="Rios-Hernandez L."/>
            <person name="Sieber J."/>
            <person name="Struchtemeyer C.G."/>
            <person name="Bhattacharyya A."/>
            <person name="Campbell J.W."/>
            <person name="Gunsalus R.P."/>
        </authorList>
    </citation>
    <scope>NUCLEOTIDE SEQUENCE [LARGE SCALE GENOMIC DNA]</scope>
    <source>
        <strain evidence="3 4">SB</strain>
    </source>
</reference>
<accession>Q2LY28</accession>
<dbReference type="KEGG" id="sat:SYN_03849"/>
<evidence type="ECO:0000256" key="1">
    <source>
        <dbReference type="SAM" id="SignalP"/>
    </source>
</evidence>
<dbReference type="Gene3D" id="3.90.70.10">
    <property type="entry name" value="Cysteine proteinases"/>
    <property type="match status" value="1"/>
</dbReference>
<keyword evidence="1" id="KW-0732">Signal</keyword>
<keyword evidence="4" id="KW-1185">Reference proteome</keyword>
<feature type="domain" description="Peptidase C39-like" evidence="2">
    <location>
        <begin position="27"/>
        <end position="136"/>
    </location>
</feature>
<dbReference type="RefSeq" id="WP_011419005.1">
    <property type="nucleotide sequence ID" value="NC_007759.1"/>
</dbReference>
<dbReference type="AlphaFoldDB" id="Q2LY28"/>
<organism evidence="3 4">
    <name type="scientific">Syntrophus aciditrophicus (strain SB)</name>
    <dbReference type="NCBI Taxonomy" id="56780"/>
    <lineage>
        <taxon>Bacteria</taxon>
        <taxon>Pseudomonadati</taxon>
        <taxon>Thermodesulfobacteriota</taxon>
        <taxon>Syntrophia</taxon>
        <taxon>Syntrophales</taxon>
        <taxon>Syntrophaceae</taxon>
        <taxon>Syntrophus</taxon>
    </lineage>
</organism>
<dbReference type="eggNOG" id="COG3271">
    <property type="taxonomic scope" value="Bacteria"/>
</dbReference>
<gene>
    <name evidence="3" type="ORF">SYN_03849</name>
</gene>
<dbReference type="InParanoid" id="Q2LY28"/>
<evidence type="ECO:0000313" key="3">
    <source>
        <dbReference type="EMBL" id="ABC78991.1"/>
    </source>
</evidence>
<dbReference type="Pfam" id="PF13529">
    <property type="entry name" value="Peptidase_C39_2"/>
    <property type="match status" value="1"/>
</dbReference>
<evidence type="ECO:0000259" key="2">
    <source>
        <dbReference type="Pfam" id="PF13529"/>
    </source>
</evidence>
<dbReference type="OrthoDB" id="9814129at2"/>
<protein>
    <submittedName>
        <fullName evidence="3">Hypothetical exported protein</fullName>
    </submittedName>
</protein>
<dbReference type="HOGENOM" id="CLU_108021_1_0_7"/>
<dbReference type="EMBL" id="CP000252">
    <property type="protein sequence ID" value="ABC78991.1"/>
    <property type="molecule type" value="Genomic_DNA"/>
</dbReference>
<dbReference type="Proteomes" id="UP000001933">
    <property type="component" value="Chromosome"/>
</dbReference>
<feature type="signal peptide" evidence="1">
    <location>
        <begin position="1"/>
        <end position="22"/>
    </location>
</feature>
<sequence length="171" mass="18835">MNRCLKIFIGVLALCTSVSGYALEIQGVPFVRQESRYCGPASLAAVMTFHGKLINQQTIGRSIYSEKLQGALITDLENFAREKGFATLLNTGTPDELKGFLEQGRPVIVLVDAGVLWLPRFHYLVLIGYTDSGFIAHTGYKPSASHSYPQFEKIWKKAGKTFLLIYPSGGS</sequence>
<name>Q2LY28_SYNAS</name>
<feature type="chain" id="PRO_5004212268" evidence="1">
    <location>
        <begin position="23"/>
        <end position="171"/>
    </location>
</feature>
<dbReference type="STRING" id="56780.SYN_03849"/>
<dbReference type="InterPro" id="IPR039564">
    <property type="entry name" value="Peptidase_C39-like"/>
</dbReference>